<dbReference type="Proteomes" id="UP001368500">
    <property type="component" value="Unassembled WGS sequence"/>
</dbReference>
<evidence type="ECO:0000313" key="3">
    <source>
        <dbReference type="EMBL" id="MEK8027083.1"/>
    </source>
</evidence>
<dbReference type="Gene3D" id="3.40.190.10">
    <property type="entry name" value="Periplasmic binding protein-like II"/>
    <property type="match status" value="1"/>
</dbReference>
<dbReference type="PIRSF" id="PIRSF017082">
    <property type="entry name" value="YflP"/>
    <property type="match status" value="1"/>
</dbReference>
<dbReference type="PROSITE" id="PS51318">
    <property type="entry name" value="TAT"/>
    <property type="match status" value="1"/>
</dbReference>
<dbReference type="InterPro" id="IPR005064">
    <property type="entry name" value="BUG"/>
</dbReference>
<feature type="signal peptide" evidence="2">
    <location>
        <begin position="1"/>
        <end position="36"/>
    </location>
</feature>
<protein>
    <submittedName>
        <fullName evidence="3">Tripartite tricarboxylate transporter substrate-binding protein</fullName>
    </submittedName>
</protein>
<accession>A0ABU9BB09</accession>
<evidence type="ECO:0000256" key="1">
    <source>
        <dbReference type="ARBA" id="ARBA00006987"/>
    </source>
</evidence>
<dbReference type="PANTHER" id="PTHR42928">
    <property type="entry name" value="TRICARBOXYLATE-BINDING PROTEIN"/>
    <property type="match status" value="1"/>
</dbReference>
<name>A0ABU9BB09_9BURK</name>
<dbReference type="InterPro" id="IPR006311">
    <property type="entry name" value="TAT_signal"/>
</dbReference>
<dbReference type="RefSeq" id="WP_341374862.1">
    <property type="nucleotide sequence ID" value="NZ_JBBUTF010000012.1"/>
</dbReference>
<proteinExistence type="inferred from homology"/>
<evidence type="ECO:0000256" key="2">
    <source>
        <dbReference type="SAM" id="SignalP"/>
    </source>
</evidence>
<keyword evidence="2" id="KW-0732">Signal</keyword>
<organism evidence="3 4">
    <name type="scientific">Pseudaquabacterium rugosum</name>
    <dbReference type="NCBI Taxonomy" id="2984194"/>
    <lineage>
        <taxon>Bacteria</taxon>
        <taxon>Pseudomonadati</taxon>
        <taxon>Pseudomonadota</taxon>
        <taxon>Betaproteobacteria</taxon>
        <taxon>Burkholderiales</taxon>
        <taxon>Sphaerotilaceae</taxon>
        <taxon>Pseudaquabacterium</taxon>
    </lineage>
</organism>
<comment type="similarity">
    <text evidence="1">Belongs to the UPF0065 (bug) family.</text>
</comment>
<reference evidence="3 4" key="1">
    <citation type="submission" date="2024-04" db="EMBL/GenBank/DDBJ databases">
        <title>Novel species of the genus Ideonella isolated from streams.</title>
        <authorList>
            <person name="Lu H."/>
        </authorList>
    </citation>
    <scope>NUCLEOTIDE SEQUENCE [LARGE SCALE GENOMIC DNA]</scope>
    <source>
        <strain evidence="3 4">BYS139W</strain>
    </source>
</reference>
<evidence type="ECO:0000313" key="4">
    <source>
        <dbReference type="Proteomes" id="UP001368500"/>
    </source>
</evidence>
<comment type="caution">
    <text evidence="3">The sequence shown here is derived from an EMBL/GenBank/DDBJ whole genome shotgun (WGS) entry which is preliminary data.</text>
</comment>
<dbReference type="Pfam" id="PF03401">
    <property type="entry name" value="TctC"/>
    <property type="match status" value="1"/>
</dbReference>
<feature type="chain" id="PRO_5047417494" evidence="2">
    <location>
        <begin position="37"/>
        <end position="334"/>
    </location>
</feature>
<sequence>MSEAMPAPQRRRLLTLAPAAALATLATLAIPGAARAADDKPIEWVVGMAAGGGSDVVARTVADAMGRQLGRTIVVSNKPGAATNIAADHVAKSRDPEHMLLTGDFATLASNPFLYGRLPYNADRDLSSVGLLVRFPLIVVVGPQHPARSFKELVAWIKAQPPGVSFGSPGAGTPHHLATELLLRQLGLKGNHVPYRGAAPALQDVAGGQLPFMLVESAGGMALIGSGRVRALAVSTAQRMKTLPEVPTLQEQGVKGFEAFAWQGLSAPAAASAAHIARLNQALRAAQDSTFVKARFQALGVEVLSSTPEQMQRFALAERQRWGALIKELDLRLD</sequence>
<dbReference type="InterPro" id="IPR042100">
    <property type="entry name" value="Bug_dom1"/>
</dbReference>
<dbReference type="SUPFAM" id="SSF53850">
    <property type="entry name" value="Periplasmic binding protein-like II"/>
    <property type="match status" value="1"/>
</dbReference>
<dbReference type="PANTHER" id="PTHR42928:SF5">
    <property type="entry name" value="BLR1237 PROTEIN"/>
    <property type="match status" value="1"/>
</dbReference>
<dbReference type="EMBL" id="JBBUTF010000012">
    <property type="protein sequence ID" value="MEK8027083.1"/>
    <property type="molecule type" value="Genomic_DNA"/>
</dbReference>
<dbReference type="Gene3D" id="3.40.190.150">
    <property type="entry name" value="Bordetella uptake gene, domain 1"/>
    <property type="match status" value="1"/>
</dbReference>
<keyword evidence="4" id="KW-1185">Reference proteome</keyword>
<gene>
    <name evidence="3" type="ORF">AACH11_14025</name>
</gene>